<evidence type="ECO:0000256" key="3">
    <source>
        <dbReference type="PIRSR" id="PIRSR639383-2"/>
    </source>
</evidence>
<dbReference type="Gene3D" id="3.30.428.10">
    <property type="entry name" value="HIT-like"/>
    <property type="match status" value="1"/>
</dbReference>
<dbReference type="STRING" id="1121881.SAMN02745225_01367"/>
<gene>
    <name evidence="6" type="ORF">SAMN02745225_01367</name>
</gene>
<dbReference type="InterPro" id="IPR052908">
    <property type="entry name" value="AP-4-A_phosphorylase"/>
</dbReference>
<feature type="domain" description="HIT" evidence="5">
    <location>
        <begin position="29"/>
        <end position="140"/>
    </location>
</feature>
<dbReference type="CDD" id="cd01275">
    <property type="entry name" value="FHIT"/>
    <property type="match status" value="1"/>
</dbReference>
<feature type="binding site" evidence="3">
    <location>
        <position position="129"/>
    </location>
    <ligand>
        <name>substrate</name>
    </ligand>
</feature>
<dbReference type="AlphaFoldDB" id="A0A1M4VM46"/>
<dbReference type="InterPro" id="IPR039383">
    <property type="entry name" value="FHIT"/>
</dbReference>
<feature type="short sequence motif" description="Histidine triad motif" evidence="4">
    <location>
        <begin position="125"/>
        <end position="129"/>
    </location>
</feature>
<organism evidence="6 7">
    <name type="scientific">Ferrithrix thermotolerans DSM 19514</name>
    <dbReference type="NCBI Taxonomy" id="1121881"/>
    <lineage>
        <taxon>Bacteria</taxon>
        <taxon>Bacillati</taxon>
        <taxon>Actinomycetota</taxon>
        <taxon>Acidimicrobiia</taxon>
        <taxon>Acidimicrobiales</taxon>
        <taxon>Acidimicrobiaceae</taxon>
        <taxon>Ferrithrix</taxon>
    </lineage>
</organism>
<dbReference type="RefSeq" id="WP_084660279.1">
    <property type="nucleotide sequence ID" value="NZ_FQUL01000017.1"/>
</dbReference>
<dbReference type="GO" id="GO:0016787">
    <property type="term" value="F:hydrolase activity"/>
    <property type="evidence" value="ECO:0007669"/>
    <property type="project" value="UniProtKB-KW"/>
</dbReference>
<evidence type="ECO:0000256" key="4">
    <source>
        <dbReference type="PROSITE-ProRule" id="PRU00464"/>
    </source>
</evidence>
<feature type="binding site" evidence="3">
    <location>
        <position position="57"/>
    </location>
    <ligand>
        <name>substrate</name>
    </ligand>
</feature>
<name>A0A1M4VM46_9ACTN</name>
<evidence type="ECO:0000256" key="2">
    <source>
        <dbReference type="PIRSR" id="PIRSR639383-1"/>
    </source>
</evidence>
<evidence type="ECO:0000259" key="5">
    <source>
        <dbReference type="PROSITE" id="PS51084"/>
    </source>
</evidence>
<dbReference type="Proteomes" id="UP000184295">
    <property type="component" value="Unassembled WGS sequence"/>
</dbReference>
<dbReference type="PROSITE" id="PS51084">
    <property type="entry name" value="HIT_2"/>
    <property type="match status" value="1"/>
</dbReference>
<dbReference type="EMBL" id="FQUL01000017">
    <property type="protein sequence ID" value="SHE69922.1"/>
    <property type="molecule type" value="Genomic_DNA"/>
</dbReference>
<dbReference type="SUPFAM" id="SSF54197">
    <property type="entry name" value="HIT-like"/>
    <property type="match status" value="1"/>
</dbReference>
<dbReference type="GO" id="GO:0000166">
    <property type="term" value="F:nucleotide binding"/>
    <property type="evidence" value="ECO:0007669"/>
    <property type="project" value="UniProtKB-KW"/>
</dbReference>
<evidence type="ECO:0000313" key="6">
    <source>
        <dbReference type="EMBL" id="SHE69922.1"/>
    </source>
</evidence>
<dbReference type="InterPro" id="IPR011146">
    <property type="entry name" value="HIT-like"/>
</dbReference>
<keyword evidence="6" id="KW-0378">Hydrolase</keyword>
<dbReference type="Pfam" id="PF01230">
    <property type="entry name" value="HIT"/>
    <property type="match status" value="1"/>
</dbReference>
<evidence type="ECO:0000313" key="7">
    <source>
        <dbReference type="Proteomes" id="UP000184295"/>
    </source>
</evidence>
<proteinExistence type="predicted"/>
<evidence type="ECO:0000256" key="1">
    <source>
        <dbReference type="ARBA" id="ARBA00022741"/>
    </source>
</evidence>
<protein>
    <submittedName>
        <fullName evidence="6">Diadenosine tetraphosphate (Ap4A) hydrolase</fullName>
    </submittedName>
</protein>
<sequence>MTIESIWAGWRMSFIEGSASDRYDRGVCVLCEIAQTTGSDKDLKVIERGRHCYVVMNIYPYTSGHLMVVPYLHSAEVADLGVESRIEIFDLLDRGISTLKGVYSPHGFNVGVNLGRAAGAGIAEHIHFHIVPRWNGDTNFMTTVAGARVQPESLEVSYERITTSWNKGST</sequence>
<dbReference type="PANTHER" id="PTHR42997:SF1">
    <property type="entry name" value="AP-4-A PHOSPHORYLASE"/>
    <property type="match status" value="1"/>
</dbReference>
<keyword evidence="1" id="KW-0547">Nucleotide-binding</keyword>
<accession>A0A1M4VM46</accession>
<dbReference type="OrthoDB" id="9784774at2"/>
<keyword evidence="7" id="KW-1185">Reference proteome</keyword>
<dbReference type="PANTHER" id="PTHR42997">
    <property type="entry name" value="HIT FAMILY HYDROLASE"/>
    <property type="match status" value="1"/>
</dbReference>
<dbReference type="InterPro" id="IPR036265">
    <property type="entry name" value="HIT-like_sf"/>
</dbReference>
<reference evidence="7" key="1">
    <citation type="submission" date="2016-11" db="EMBL/GenBank/DDBJ databases">
        <authorList>
            <person name="Varghese N."/>
            <person name="Submissions S."/>
        </authorList>
    </citation>
    <scope>NUCLEOTIDE SEQUENCE [LARGE SCALE GENOMIC DNA]</scope>
    <source>
        <strain evidence="7">DSM 19514</strain>
    </source>
</reference>
<feature type="active site" description="Tele-AMP-histidine intermediate" evidence="2">
    <location>
        <position position="127"/>
    </location>
</feature>